<feature type="region of interest" description="Disordered" evidence="1">
    <location>
        <begin position="75"/>
        <end position="114"/>
    </location>
</feature>
<evidence type="ECO:0000313" key="2">
    <source>
        <dbReference type="EMBL" id="KAL0633591.1"/>
    </source>
</evidence>
<name>A0ABR3GC94_9PEZI</name>
<feature type="compositionally biased region" description="Polar residues" evidence="1">
    <location>
        <begin position="104"/>
        <end position="114"/>
    </location>
</feature>
<gene>
    <name evidence="2" type="ORF">Q9L58_007481</name>
</gene>
<proteinExistence type="predicted"/>
<protein>
    <submittedName>
        <fullName evidence="2">Uncharacterized protein</fullName>
    </submittedName>
</protein>
<dbReference type="EMBL" id="JBBBZM010000120">
    <property type="protein sequence ID" value="KAL0633591.1"/>
    <property type="molecule type" value="Genomic_DNA"/>
</dbReference>
<evidence type="ECO:0000313" key="3">
    <source>
        <dbReference type="Proteomes" id="UP001447188"/>
    </source>
</evidence>
<comment type="caution">
    <text evidence="2">The sequence shown here is derived from an EMBL/GenBank/DDBJ whole genome shotgun (WGS) entry which is preliminary data.</text>
</comment>
<keyword evidence="3" id="KW-1185">Reference proteome</keyword>
<organism evidence="2 3">
    <name type="scientific">Discina gigas</name>
    <dbReference type="NCBI Taxonomy" id="1032678"/>
    <lineage>
        <taxon>Eukaryota</taxon>
        <taxon>Fungi</taxon>
        <taxon>Dikarya</taxon>
        <taxon>Ascomycota</taxon>
        <taxon>Pezizomycotina</taxon>
        <taxon>Pezizomycetes</taxon>
        <taxon>Pezizales</taxon>
        <taxon>Discinaceae</taxon>
        <taxon>Discina</taxon>
    </lineage>
</organism>
<accession>A0ABR3GC94</accession>
<dbReference type="Proteomes" id="UP001447188">
    <property type="component" value="Unassembled WGS sequence"/>
</dbReference>
<feature type="compositionally biased region" description="Basic and acidic residues" evidence="1">
    <location>
        <begin position="92"/>
        <end position="103"/>
    </location>
</feature>
<sequence length="114" mass="13113">MATVNRLREDEVKKLVHRWSSGEFETEPLLEEVEGRWQTAEEQRTAIAHRRLLSGVDYGPETVFESAEREIMNTPYADNNRKSEAGATRSRLNFDRGVEDRITTRVTSDSSREG</sequence>
<reference evidence="2 3" key="1">
    <citation type="submission" date="2024-02" db="EMBL/GenBank/DDBJ databases">
        <title>Discinaceae phylogenomics.</title>
        <authorList>
            <person name="Dirks A.C."/>
            <person name="James T.Y."/>
        </authorList>
    </citation>
    <scope>NUCLEOTIDE SEQUENCE [LARGE SCALE GENOMIC DNA]</scope>
    <source>
        <strain evidence="2 3">ACD0624</strain>
    </source>
</reference>
<evidence type="ECO:0000256" key="1">
    <source>
        <dbReference type="SAM" id="MobiDB-lite"/>
    </source>
</evidence>